<feature type="transmembrane region" description="Helical" evidence="5">
    <location>
        <begin position="219"/>
        <end position="237"/>
    </location>
</feature>
<dbReference type="Pfam" id="PF04932">
    <property type="entry name" value="Wzy_C"/>
    <property type="match status" value="1"/>
</dbReference>
<protein>
    <submittedName>
        <fullName evidence="7">O-antigen ligase family protein</fullName>
    </submittedName>
</protein>
<dbReference type="PANTHER" id="PTHR37422">
    <property type="entry name" value="TEICHURONIC ACID BIOSYNTHESIS PROTEIN TUAE"/>
    <property type="match status" value="1"/>
</dbReference>
<evidence type="ECO:0000256" key="5">
    <source>
        <dbReference type="SAM" id="Phobius"/>
    </source>
</evidence>
<gene>
    <name evidence="7" type="ORF">RZN69_22725</name>
</gene>
<keyword evidence="4 5" id="KW-0472">Membrane</keyword>
<dbReference type="EMBL" id="CP136920">
    <property type="protein sequence ID" value="WOO41445.1"/>
    <property type="molecule type" value="Genomic_DNA"/>
</dbReference>
<dbReference type="GO" id="GO:0016874">
    <property type="term" value="F:ligase activity"/>
    <property type="evidence" value="ECO:0007669"/>
    <property type="project" value="UniProtKB-KW"/>
</dbReference>
<evidence type="ECO:0000313" key="7">
    <source>
        <dbReference type="EMBL" id="WOO41445.1"/>
    </source>
</evidence>
<keyword evidence="8" id="KW-1185">Reference proteome</keyword>
<evidence type="ECO:0000259" key="6">
    <source>
        <dbReference type="Pfam" id="PF04932"/>
    </source>
</evidence>
<evidence type="ECO:0000256" key="4">
    <source>
        <dbReference type="ARBA" id="ARBA00023136"/>
    </source>
</evidence>
<dbReference type="PANTHER" id="PTHR37422:SF13">
    <property type="entry name" value="LIPOPOLYSACCHARIDE BIOSYNTHESIS PROTEIN PA4999-RELATED"/>
    <property type="match status" value="1"/>
</dbReference>
<dbReference type="InterPro" id="IPR051533">
    <property type="entry name" value="WaaL-like"/>
</dbReference>
<dbReference type="InterPro" id="IPR007016">
    <property type="entry name" value="O-antigen_ligase-rel_domated"/>
</dbReference>
<organism evidence="7 8">
    <name type="scientific">Rubellicoccus peritrichatus</name>
    <dbReference type="NCBI Taxonomy" id="3080537"/>
    <lineage>
        <taxon>Bacteria</taxon>
        <taxon>Pseudomonadati</taxon>
        <taxon>Verrucomicrobiota</taxon>
        <taxon>Opitutia</taxon>
        <taxon>Puniceicoccales</taxon>
        <taxon>Cerasicoccaceae</taxon>
        <taxon>Rubellicoccus</taxon>
    </lineage>
</organism>
<dbReference type="Proteomes" id="UP001304300">
    <property type="component" value="Chromosome"/>
</dbReference>
<accession>A0AAQ3QW09</accession>
<proteinExistence type="predicted"/>
<keyword evidence="7" id="KW-0436">Ligase</keyword>
<evidence type="ECO:0000256" key="2">
    <source>
        <dbReference type="ARBA" id="ARBA00022692"/>
    </source>
</evidence>
<dbReference type="RefSeq" id="WP_317833929.1">
    <property type="nucleotide sequence ID" value="NZ_CP136920.1"/>
</dbReference>
<feature type="domain" description="O-antigen ligase-related" evidence="6">
    <location>
        <begin position="46"/>
        <end position="168"/>
    </location>
</feature>
<evidence type="ECO:0000256" key="1">
    <source>
        <dbReference type="ARBA" id="ARBA00004141"/>
    </source>
</evidence>
<feature type="transmembrane region" description="Helical" evidence="5">
    <location>
        <begin position="40"/>
        <end position="57"/>
    </location>
</feature>
<feature type="transmembrane region" description="Helical" evidence="5">
    <location>
        <begin position="257"/>
        <end position="278"/>
    </location>
</feature>
<dbReference type="AlphaFoldDB" id="A0AAQ3QW09"/>
<feature type="transmembrane region" description="Helical" evidence="5">
    <location>
        <begin position="194"/>
        <end position="213"/>
    </location>
</feature>
<feature type="transmembrane region" description="Helical" evidence="5">
    <location>
        <begin position="87"/>
        <end position="106"/>
    </location>
</feature>
<feature type="transmembrane region" description="Helical" evidence="5">
    <location>
        <begin position="17"/>
        <end position="33"/>
    </location>
</feature>
<sequence>MRTRSFFFGIFGDPNDTALFLVSSLPLIWALFCNQARKKYWIGILLCLFVFLATLSTESRSGQMAIIFMAGGYILLRFPVSKLWSIVPIAFLGLVLSPYLMVKIGWTDDSAMDRFNYWGQANYAFKSSPVFGVGYGMVTDYTYLDASAHNSFVTAYAELGIIGYTAWLALIMFALYSMLRISKMEPDSPEDIEIKAIATGLFASLIATCASGFFITRTYYMPLFITLAICAALYGYVASRLGWAQMNDYCGWKPRSAGVAISASITSIIFIYIFIIILNKIA</sequence>
<name>A0AAQ3QW09_9BACT</name>
<dbReference type="GO" id="GO:0016020">
    <property type="term" value="C:membrane"/>
    <property type="evidence" value="ECO:0007669"/>
    <property type="project" value="UniProtKB-SubCell"/>
</dbReference>
<feature type="transmembrane region" description="Helical" evidence="5">
    <location>
        <begin position="161"/>
        <end position="182"/>
    </location>
</feature>
<comment type="subcellular location">
    <subcellularLocation>
        <location evidence="1">Membrane</location>
        <topology evidence="1">Multi-pass membrane protein</topology>
    </subcellularLocation>
</comment>
<feature type="transmembrane region" description="Helical" evidence="5">
    <location>
        <begin position="63"/>
        <end position="80"/>
    </location>
</feature>
<evidence type="ECO:0000313" key="8">
    <source>
        <dbReference type="Proteomes" id="UP001304300"/>
    </source>
</evidence>
<keyword evidence="3 5" id="KW-1133">Transmembrane helix</keyword>
<evidence type="ECO:0000256" key="3">
    <source>
        <dbReference type="ARBA" id="ARBA00022989"/>
    </source>
</evidence>
<reference evidence="7 8" key="1">
    <citation type="submission" date="2023-10" db="EMBL/GenBank/DDBJ databases">
        <title>Rubellicoccus peritrichatus gen. nov., sp. nov., isolated from an algae of coral reef tank.</title>
        <authorList>
            <person name="Luo J."/>
        </authorList>
    </citation>
    <scope>NUCLEOTIDE SEQUENCE [LARGE SCALE GENOMIC DNA]</scope>
    <source>
        <strain evidence="7 8">CR14</strain>
    </source>
</reference>
<keyword evidence="2 5" id="KW-0812">Transmembrane</keyword>